<protein>
    <submittedName>
        <fullName evidence="2">Uncharacterized protein</fullName>
    </submittedName>
</protein>
<comment type="caution">
    <text evidence="2">The sequence shown here is derived from an EMBL/GenBank/DDBJ whole genome shotgun (WGS) entry which is preliminary data.</text>
</comment>
<name>A0A0F9CW34_9ZZZZ</name>
<gene>
    <name evidence="2" type="ORF">LCGC14_2561810</name>
</gene>
<feature type="non-terminal residue" evidence="2">
    <location>
        <position position="1"/>
    </location>
</feature>
<evidence type="ECO:0000313" key="2">
    <source>
        <dbReference type="EMBL" id="KKL09841.1"/>
    </source>
</evidence>
<accession>A0A0F9CW34</accession>
<dbReference type="AlphaFoldDB" id="A0A0F9CW34"/>
<organism evidence="2">
    <name type="scientific">marine sediment metagenome</name>
    <dbReference type="NCBI Taxonomy" id="412755"/>
    <lineage>
        <taxon>unclassified sequences</taxon>
        <taxon>metagenomes</taxon>
        <taxon>ecological metagenomes</taxon>
    </lineage>
</organism>
<reference evidence="2" key="1">
    <citation type="journal article" date="2015" name="Nature">
        <title>Complex archaea that bridge the gap between prokaryotes and eukaryotes.</title>
        <authorList>
            <person name="Spang A."/>
            <person name="Saw J.H."/>
            <person name="Jorgensen S.L."/>
            <person name="Zaremba-Niedzwiedzka K."/>
            <person name="Martijn J."/>
            <person name="Lind A.E."/>
            <person name="van Eijk R."/>
            <person name="Schleper C."/>
            <person name="Guy L."/>
            <person name="Ettema T.J."/>
        </authorList>
    </citation>
    <scope>NUCLEOTIDE SEQUENCE</scope>
</reference>
<feature type="transmembrane region" description="Helical" evidence="1">
    <location>
        <begin position="50"/>
        <end position="74"/>
    </location>
</feature>
<keyword evidence="1" id="KW-0812">Transmembrane</keyword>
<sequence>RSLQEKLEREKNIRADETFMDIYISVVIAAPMILMLLLIIIQISGIGISLSISAITVLMVLAVTTINILFLTFLHIRQGKQSG</sequence>
<proteinExistence type="predicted"/>
<keyword evidence="1" id="KW-1133">Transmembrane helix</keyword>
<feature type="transmembrane region" description="Helical" evidence="1">
    <location>
        <begin position="21"/>
        <end position="44"/>
    </location>
</feature>
<dbReference type="EMBL" id="LAZR01042305">
    <property type="protein sequence ID" value="KKL09841.1"/>
    <property type="molecule type" value="Genomic_DNA"/>
</dbReference>
<evidence type="ECO:0000256" key="1">
    <source>
        <dbReference type="SAM" id="Phobius"/>
    </source>
</evidence>
<keyword evidence="1" id="KW-0472">Membrane</keyword>